<keyword evidence="2" id="KW-0175">Coiled coil</keyword>
<dbReference type="PROSITE" id="PS50994">
    <property type="entry name" value="INTEGRASE"/>
    <property type="match status" value="1"/>
</dbReference>
<feature type="compositionally biased region" description="Basic and acidic residues" evidence="3">
    <location>
        <begin position="1910"/>
        <end position="1923"/>
    </location>
</feature>
<comment type="caution">
    <text evidence="6">The sequence shown here is derived from an EMBL/GenBank/DDBJ whole genome shotgun (WGS) entry which is preliminary data.</text>
</comment>
<feature type="region of interest" description="Disordered" evidence="3">
    <location>
        <begin position="2225"/>
        <end position="2260"/>
    </location>
</feature>
<name>A0ABN9PG52_9DINO</name>
<evidence type="ECO:0000256" key="1">
    <source>
        <dbReference type="PROSITE-ProRule" id="PRU00047"/>
    </source>
</evidence>
<dbReference type="InterPro" id="IPR001584">
    <property type="entry name" value="Integrase_cat-core"/>
</dbReference>
<feature type="region of interest" description="Disordered" evidence="3">
    <location>
        <begin position="2286"/>
        <end position="2308"/>
    </location>
</feature>
<gene>
    <name evidence="6" type="ORF">PCOR1329_LOCUS820</name>
</gene>
<dbReference type="PANTHER" id="PTHR12460:SF38">
    <property type="entry name" value="KINETOPLAST-ASSOCIATED PROTEIN-LIKE PROTEIN"/>
    <property type="match status" value="1"/>
</dbReference>
<dbReference type="InterPro" id="IPR036397">
    <property type="entry name" value="RNaseH_sf"/>
</dbReference>
<evidence type="ECO:0000256" key="2">
    <source>
        <dbReference type="SAM" id="Coils"/>
    </source>
</evidence>
<sequence length="2920" mass="318115">AGSAPRGGRGARPAGRAASAAGGGAAGRRTQVKRARREAEARRSGGLLDGGRGWAGSEPSGVDEVVERLLQLLPRRRRLAFNERAFLMRLAEEGGGGEPVAAPVDDIWLDGSDGEGVEHRLGTIRMQLRSREAKALRAHKCVKALFPDSPLVLPPLGQDVEGAEMPAFIEIVQYGSRPATIPHYHLDCHGGPKDWNRPGAEIYWGARAKEHFQQRGMPKATAADVNLILAFLSAGRCGIEKLCRPVLHEDGWHRLHWRGLPADEMRQLQRDGWRRAWHGFKLEALYSIVEHGCLLESRDTMSGERTLADMPGVYAHKDGTHRKAESYIRFVHLCGDGVFWAAKLELLVDRRMARPLRVQTDQWVHPSAAVKIAALWVCGRTSAEMRGGDAVAVEWDPLLEANPHAGQRLLRLQESDGARARRCSGQARSLSRATASGERPACEPVVTCGLCPTLGRPSCPECQCDPHPQCPSLEFSPNSAFHQEGISVVFLLGCLGVAAGAGSPLGGMAAHPVALTHGLAARDFVYVRYNYAPRLWHERLVILLVSNAGHLVSIVTPDGDQYDEDFNGPDIVEIQVAPGAAAGGIPEGVGAVPLRQIRATPTAATAAAARVAACARHGVAAPPGQLLPNAVGRGGFGPAGAAAGAAAVVPGAPAGGDGAGAGALAPAAGPGGLAAALGGAAQPVPAGALALPAAMAAAGPAPGGGAGAAGAAALGAPAGGAGAPALAGAAAAAAAPALAAGAAAGGALGVAAPIAGAGGLGSYFDLRVAPIQFDLLGERRVAFEKAVMGFREDAFPGDARWKHDAKLQPQDAGVAEHERRCRRLETMAYYDQMNLPNCATAEHLARSHQVQEERWRERLSGHKEDAVGDAHLYYGVDIVRAGVCACPDFTEWVAKELPRERALLKERLKVNRAIISDLQGKGLVVHEVSEAPREMGFVGLQMTEGRAASLKTENVWRLRLGIESLLRRGKASGKMMQCITGHIAWLNPQDLPPPFASQAALHNLQALPPGMPGSRTRRRPVAERLRQDRAARARAAAAERPALPTLSALERTAVKATTERSYHALLPDLRLFCTAQGAPWNSRAGRGAALAAFQNTLCMDGRPGSDGSKLLAAVARLYPSIGKQVRAALPRARRRAQAWGRRAPGHQRLPLCGKETLVLSQLNQVPSSTLEFGREVEARFALVVERGLVGSKVLELLPLRALQPEFNTRVNFNIKVEFNIQVEFDTMEQIVQQLQATLERQQQDIQLLRQQLAAEQAKTSVIERLATSIDKMAAKSGSSSLVDTKGIGKPTTFGGGDEKDLEKKFGVWQRKTQNFIMSVHPSLDDVMEWAIENKETITNDILLQAFGDDADPANKIDDILEKSHQVYSMLVQITEGEANDIVCNSGSNGMEAWRKLSRRFDPLTGGRVRNLLRQIINPGRCSMDVIAGGLERWEELVTRYERSKTSRGEARALPEDIKMAALESLVPQELETHLQLNATRFGTYMDMRTEIVRYVEARLGAKIRGPQVQQHDRHRDRGSDMDVDMGSLQRHPKGKDGKGKSGKGFDGYCFNCGGWGHRSSDCRRAPQDGKGRGGKSDPKGKGRDSKGKDTKGKARGSGAHETGAFELCTLDLCPLTSITSDDFDEHGNPRDTDLATELDHIPDLGLTMDTGQACEMDDIPDLGLTMDTGQACEMDDIPDLGLTMDTDLTRELDDIPDLGLTVETDLACEMDHLPELGAIMELDVTSEPDEIAELDIVIEMALTSETDEITELNVTMALDLDTVELRKPELEVNSVDMNSFKTASGEVVDDEGPFQFLGCSLNGQLFRLNGRLADIHKPLVSAGKVTENCMVILKEHTGNVIPRTSNLAKKINEVIQNELEASPKQELLKLKKERGVYNFYLNKNDGTNELWKFNLDTGAACTVFPTKWAKPDDDASRSKRELAPMEAAAANSSAPAGGREKAATHVFIKDRVTSMIGATVLDGKTSTYAAKYFTNFLVELGYRRIILKSDNEPALLKLRREAVKDMQIEVVPRESPVSDHQANGAAESGVREAKKGIRALKTSTEDRYGRKLAEDHVLLAWLARHVAQTSNRYKVGEDGRTPVQRSTGRRWKKPALLFGECIMARLAAIRAGKRDYENIMIPGVYVGHSARSGSLIILAEDGVRYAKSFRQRPHGAAGAQEGLKRDVYITAKMTEKYGLTPECPACTEIFFGGSTRQGHAPTCRSRIVEAMEKDPDGRLRLAAARRRKKASTAAPDAKQEPEVEDAVREKPEEEQEEVDMTVEEGIGGEMLEDAPEVRTAIERRTSELESEAGIPGTSEETGAMAGTSGISEKSAPAVGQAHNADVGAFSAYKDKYFAETVKHVTEFYTGSEFEGDSEGIRGVSRIAVEMSAMDVSEVLSRGNRRLGLRAGFAIDLQLQRPDGQFWDLSRDEDIDMLDKLQDKYKPEVLIGCPSSTVFSRLRSPSRVNLDPNTVSLEMQDGRRHLRASVDAYRKQIKMGKLFLHEVPGITTSRDEDIMAELENMPGVYKVAGPMCKWRLAGTIQSGRSGYVRRETSWLTNSRELAAMLQDERVSLQGKSGWYRHVRPVGFQKVRSTQIYPPRLMYAILRVVRDQLVHRMELSSMDICTAGPIAEEPEVYSDEQWKTYYDDVNGGILPTKLVEDARQLERDWVAKEGVYTKVPREVMESEGATAIPLLWIDTNKGDANKPVVRSRLVVMEATKGKKAKFEQLSPEKLFSAMPWLEALKLLCSIQATQQRSSRGAELKLAFWDISRAHFMSKCERRLFVKLPEGDPDRHTHVGLLQRTMYGTQDASHLWQKNYTDLLAKKGYVPGKTNPSIFYNPFDGSRLFVHGDDFVLLGDQRSITEMDTLLNSKCTCKHVATLGTEAGDSQEACILNRIVRITEVRTTEQMADPLTKAMAVGMRDPLLTTAGLVFDSSR</sequence>
<dbReference type="InterPro" id="IPR013103">
    <property type="entry name" value="RVT_2"/>
</dbReference>
<dbReference type="EMBL" id="CAUYUJ010000186">
    <property type="protein sequence ID" value="CAK0789171.1"/>
    <property type="molecule type" value="Genomic_DNA"/>
</dbReference>
<evidence type="ECO:0000256" key="3">
    <source>
        <dbReference type="SAM" id="MobiDB-lite"/>
    </source>
</evidence>
<dbReference type="Pfam" id="PF07727">
    <property type="entry name" value="RVT_2"/>
    <property type="match status" value="1"/>
</dbReference>
<dbReference type="PANTHER" id="PTHR12460">
    <property type="entry name" value="CYCLIN-DEPENDENT KINASE INHIBITOR-RELATED PROTEIN"/>
    <property type="match status" value="1"/>
</dbReference>
<feature type="non-terminal residue" evidence="6">
    <location>
        <position position="1"/>
    </location>
</feature>
<feature type="compositionally biased region" description="Basic and acidic residues" evidence="3">
    <location>
        <begin position="1020"/>
        <end position="1031"/>
    </location>
</feature>
<feature type="domain" description="CCHC-type" evidence="4">
    <location>
        <begin position="1549"/>
        <end position="1564"/>
    </location>
</feature>
<feature type="compositionally biased region" description="Basic and acidic residues" evidence="3">
    <location>
        <begin position="1560"/>
        <end position="1592"/>
    </location>
</feature>
<dbReference type="Proteomes" id="UP001189429">
    <property type="component" value="Unassembled WGS sequence"/>
</dbReference>
<feature type="non-terminal residue" evidence="6">
    <location>
        <position position="2920"/>
    </location>
</feature>
<dbReference type="Gene3D" id="3.30.420.10">
    <property type="entry name" value="Ribonuclease H-like superfamily/Ribonuclease H"/>
    <property type="match status" value="1"/>
</dbReference>
<feature type="region of interest" description="Disordered" evidence="3">
    <location>
        <begin position="1504"/>
        <end position="1540"/>
    </location>
</feature>
<evidence type="ECO:0000259" key="4">
    <source>
        <dbReference type="PROSITE" id="PS50158"/>
    </source>
</evidence>
<feature type="compositionally biased region" description="Low complexity" evidence="3">
    <location>
        <begin position="11"/>
        <end position="20"/>
    </location>
</feature>
<feature type="compositionally biased region" description="Gly residues" evidence="3">
    <location>
        <begin position="1"/>
        <end position="10"/>
    </location>
</feature>
<evidence type="ECO:0000313" key="7">
    <source>
        <dbReference type="Proteomes" id="UP001189429"/>
    </source>
</evidence>
<dbReference type="PROSITE" id="PS50158">
    <property type="entry name" value="ZF_CCHC"/>
    <property type="match status" value="1"/>
</dbReference>
<keyword evidence="1" id="KW-0863">Zinc-finger</keyword>
<protein>
    <recommendedName>
        <fullName evidence="8">CCHC-type domain-containing protein</fullName>
    </recommendedName>
</protein>
<proteinExistence type="predicted"/>
<feature type="region of interest" description="Disordered" evidence="3">
    <location>
        <begin position="1910"/>
        <end position="1937"/>
    </location>
</feature>
<feature type="compositionally biased region" description="Basic and acidic residues" evidence="3">
    <location>
        <begin position="2237"/>
        <end position="2251"/>
    </location>
</feature>
<evidence type="ECO:0000313" key="6">
    <source>
        <dbReference type="EMBL" id="CAK0789171.1"/>
    </source>
</evidence>
<organism evidence="6 7">
    <name type="scientific">Prorocentrum cordatum</name>
    <dbReference type="NCBI Taxonomy" id="2364126"/>
    <lineage>
        <taxon>Eukaryota</taxon>
        <taxon>Sar</taxon>
        <taxon>Alveolata</taxon>
        <taxon>Dinophyceae</taxon>
        <taxon>Prorocentrales</taxon>
        <taxon>Prorocentraceae</taxon>
        <taxon>Prorocentrum</taxon>
    </lineage>
</organism>
<reference evidence="6" key="1">
    <citation type="submission" date="2023-10" db="EMBL/GenBank/DDBJ databases">
        <authorList>
            <person name="Chen Y."/>
            <person name="Shah S."/>
            <person name="Dougan E. K."/>
            <person name="Thang M."/>
            <person name="Chan C."/>
        </authorList>
    </citation>
    <scope>NUCLEOTIDE SEQUENCE [LARGE SCALE GENOMIC DNA]</scope>
</reference>
<keyword evidence="7" id="KW-1185">Reference proteome</keyword>
<feature type="domain" description="Integrase catalytic" evidence="5">
    <location>
        <begin position="1920"/>
        <end position="2090"/>
    </location>
</feature>
<feature type="region of interest" description="Disordered" evidence="3">
    <location>
        <begin position="1005"/>
        <end position="1037"/>
    </location>
</feature>
<dbReference type="InterPro" id="IPR001878">
    <property type="entry name" value="Znf_CCHC"/>
</dbReference>
<evidence type="ECO:0000259" key="5">
    <source>
        <dbReference type="PROSITE" id="PS50994"/>
    </source>
</evidence>
<evidence type="ECO:0008006" key="8">
    <source>
        <dbReference type="Google" id="ProtNLM"/>
    </source>
</evidence>
<feature type="region of interest" description="Disordered" evidence="3">
    <location>
        <begin position="1560"/>
        <end position="1599"/>
    </location>
</feature>
<accession>A0ABN9PG52</accession>
<feature type="compositionally biased region" description="Low complexity" evidence="3">
    <location>
        <begin position="1924"/>
        <end position="1936"/>
    </location>
</feature>
<keyword evidence="1" id="KW-0479">Metal-binding</keyword>
<feature type="compositionally biased region" description="Basic and acidic residues" evidence="3">
    <location>
        <begin position="1510"/>
        <end position="1520"/>
    </location>
</feature>
<keyword evidence="1" id="KW-0862">Zinc</keyword>
<feature type="coiled-coil region" evidence="2">
    <location>
        <begin position="1224"/>
        <end position="1258"/>
    </location>
</feature>
<feature type="region of interest" description="Disordered" evidence="3">
    <location>
        <begin position="1"/>
        <end position="60"/>
    </location>
</feature>